<name>A0A7L9FF17_9CREN</name>
<dbReference type="GO" id="GO:0006281">
    <property type="term" value="P:DNA repair"/>
    <property type="evidence" value="ECO:0007669"/>
    <property type="project" value="UniProtKB-UniRule"/>
</dbReference>
<feature type="binding site" evidence="11">
    <location>
        <position position="176"/>
    </location>
    <ligand>
        <name>Mg(2+)</name>
        <dbReference type="ChEBI" id="CHEBI:18420"/>
        <label>2</label>
    </ligand>
</feature>
<feature type="binding site" evidence="11">
    <location>
        <position position="155"/>
    </location>
    <ligand>
        <name>Mg(2+)</name>
        <dbReference type="ChEBI" id="CHEBI:18420"/>
        <label>1</label>
    </ligand>
</feature>
<evidence type="ECO:0000256" key="8">
    <source>
        <dbReference type="ARBA" id="ARBA00022842"/>
    </source>
</evidence>
<dbReference type="Proteomes" id="UP000594121">
    <property type="component" value="Chromosome"/>
</dbReference>
<keyword evidence="5 11" id="KW-0227">DNA damage</keyword>
<dbReference type="Gene3D" id="3.40.50.1010">
    <property type="entry name" value="5'-nuclease"/>
    <property type="match status" value="1"/>
</dbReference>
<dbReference type="NCBIfam" id="TIGR03674">
    <property type="entry name" value="fen_arch"/>
    <property type="match status" value="1"/>
</dbReference>
<evidence type="ECO:0000259" key="13">
    <source>
        <dbReference type="SMART" id="SM00484"/>
    </source>
</evidence>
<keyword evidence="16" id="KW-1185">Reference proteome</keyword>
<dbReference type="SUPFAM" id="SSF88723">
    <property type="entry name" value="PIN domain-like"/>
    <property type="match status" value="1"/>
</dbReference>
<comment type="caution">
    <text evidence="11">Lacks conserved residue(s) required for the propagation of feature annotation.</text>
</comment>
<dbReference type="InterPro" id="IPR006086">
    <property type="entry name" value="XPG-I_dom"/>
</dbReference>
<evidence type="ECO:0000256" key="4">
    <source>
        <dbReference type="ARBA" id="ARBA00022759"/>
    </source>
</evidence>
<dbReference type="GO" id="GO:0017108">
    <property type="term" value="F:5'-flap endonuclease activity"/>
    <property type="evidence" value="ECO:0007669"/>
    <property type="project" value="UniProtKB-UniRule"/>
</dbReference>
<dbReference type="PRINTS" id="PR00853">
    <property type="entry name" value="XPGRADSUPER"/>
</dbReference>
<dbReference type="Pfam" id="PF00752">
    <property type="entry name" value="XPG_N"/>
    <property type="match status" value="1"/>
</dbReference>
<dbReference type="CDD" id="cd09867">
    <property type="entry name" value="PIN_FEN1"/>
    <property type="match status" value="1"/>
</dbReference>
<dbReference type="InterPro" id="IPR036279">
    <property type="entry name" value="5-3_exonuclease_C_sf"/>
</dbReference>
<keyword evidence="4 11" id="KW-0255">Endonuclease</keyword>
<comment type="function">
    <text evidence="10">Structure-specific nuclease with 5'-flap endonuclease and 5'-3' exonuclease activities involved in DNA replication and repair. During DNA replication, cleaves the 5'-overhanging flap structure that is generated by displacement synthesis when DNA polymerase encounters the 5'-end of a downstream Okazaki fragment. Binds the unpaired 3'-DNA end and kinks the DNA to facilitate 5' cleavage specificity. Cleaves one nucleotide into the double-stranded DNA from the junction in flap DNA, leaving a nick for ligation. Also involved in the base excision repair (BER) pathway. Acts as a genome stabilization factor that prevents flaps from equilibrating into structures that lead to duplications and deletions. Also possesses 5'-3' exonuclease activity on nicked or gapped double-stranded DNA.</text>
</comment>
<dbReference type="SMART" id="SM00485">
    <property type="entry name" value="XPGN"/>
    <property type="match status" value="1"/>
</dbReference>
<comment type="cofactor">
    <cofactor evidence="11">
        <name>Mg(2+)</name>
        <dbReference type="ChEBI" id="CHEBI:18420"/>
    </cofactor>
    <text evidence="11">Binds 2 magnesium ions per subunit. They probably participate in the reaction catalyzed by the enzyme. May bind an additional third magnesium ion after substrate binding.</text>
</comment>
<dbReference type="PANTHER" id="PTHR11081">
    <property type="entry name" value="FLAP ENDONUCLEASE FAMILY MEMBER"/>
    <property type="match status" value="1"/>
</dbReference>
<dbReference type="FunFam" id="3.40.50.1010:FF:000016">
    <property type="entry name" value="Flap endonuclease 1"/>
    <property type="match status" value="1"/>
</dbReference>
<dbReference type="SMART" id="SM00475">
    <property type="entry name" value="53EXOc"/>
    <property type="match status" value="1"/>
</dbReference>
<dbReference type="InterPro" id="IPR006084">
    <property type="entry name" value="XPG/Rad2"/>
</dbReference>
<evidence type="ECO:0000256" key="9">
    <source>
        <dbReference type="ARBA" id="ARBA00023204"/>
    </source>
</evidence>
<feature type="binding site" evidence="11">
    <location>
        <position position="237"/>
    </location>
    <ligand>
        <name>Mg(2+)</name>
        <dbReference type="ChEBI" id="CHEBI:18420"/>
        <label>2</label>
    </ligand>
</feature>
<dbReference type="Pfam" id="PF00867">
    <property type="entry name" value="XPG_I"/>
    <property type="match status" value="1"/>
</dbReference>
<evidence type="ECO:0000256" key="5">
    <source>
        <dbReference type="ARBA" id="ARBA00022763"/>
    </source>
</evidence>
<dbReference type="KEGG" id="thel:IG193_05455"/>
<evidence type="ECO:0000313" key="15">
    <source>
        <dbReference type="EMBL" id="QOJ78221.1"/>
    </source>
</evidence>
<dbReference type="SMART" id="SM00484">
    <property type="entry name" value="XPGI"/>
    <property type="match status" value="1"/>
</dbReference>
<accession>A0A7L9FF17</accession>
<evidence type="ECO:0000256" key="11">
    <source>
        <dbReference type="HAMAP-Rule" id="MF_00614"/>
    </source>
</evidence>
<evidence type="ECO:0000256" key="7">
    <source>
        <dbReference type="ARBA" id="ARBA00022839"/>
    </source>
</evidence>
<evidence type="ECO:0000259" key="14">
    <source>
        <dbReference type="SMART" id="SM00485"/>
    </source>
</evidence>
<keyword evidence="7 11" id="KW-0269">Exonuclease</keyword>
<keyword evidence="6 11" id="KW-0378">Hydrolase</keyword>
<dbReference type="GO" id="GO:0000287">
    <property type="term" value="F:magnesium ion binding"/>
    <property type="evidence" value="ECO:0007669"/>
    <property type="project" value="UniProtKB-UniRule"/>
</dbReference>
<sequence>MGTGLTPIIPRVKTGLRGVKGKVLAVDALNAIYQFLALVRGFQGEPLRNRHGMVTSHLVGLASRFSKLAADYYCKFIFVFDGPPLPLKQRELEKRRALREKAEKELRELLARGEYEKAFSKAVVALRVDEWIIESSKKLISLMGWPVVEAPSDAEAQAAYIVSKGDAWAVATLDWDALLYGSPRMLRYLTLTGTEWLPSKGVARRLEPELVELENVLRALGITRRQLVEVAILIGTDFNEGIKGIGPKKALRLIKTYGSIERLPRGIREKIPEYEEVLEIFLNPRVREDYALEFREPAYDELERFLVDENSFSEDRVKTIVERLRASWHRGEQLTLNSFKE</sequence>
<evidence type="ECO:0000256" key="6">
    <source>
        <dbReference type="ARBA" id="ARBA00022801"/>
    </source>
</evidence>
<dbReference type="RefSeq" id="WP_192818193.1">
    <property type="nucleotide sequence ID" value="NZ_CP062310.1"/>
</dbReference>
<dbReference type="InterPro" id="IPR029060">
    <property type="entry name" value="PIN-like_dom_sf"/>
</dbReference>
<comment type="function">
    <text evidence="11">Structure-specific nuclease with 5'-flap endonuclease and 5'-3' exonuclease activities involved in DNA replication and repair. During DNA replication, cleaves the 5'-overhanging flap structure that is generated by displacement synthesis when DNA polymerase encounters the 5'-end of a downstream Okazaki fragment. Binds the unpaired 3'-DNA end and kinks the DNA to facilitate 5' cleavage specificity. Cleaves one nucleotide into the double-stranded DNA from the junction in flap DNA, leaving a nick for ligation. Also involved in the base excision repair (BER) pathway. Acts as a genome stabilization factor that prevents flaps from equilibrating into structurs that lead to duplications and deletions. Also possesses 5'-3' exonuclease activity on nicked or gapped double-stranded DNA.</text>
</comment>
<dbReference type="GO" id="GO:0043137">
    <property type="term" value="P:DNA replication, removal of RNA primer"/>
    <property type="evidence" value="ECO:0007669"/>
    <property type="project" value="UniProtKB-UniRule"/>
</dbReference>
<evidence type="ECO:0000259" key="12">
    <source>
        <dbReference type="SMART" id="SM00475"/>
    </source>
</evidence>
<dbReference type="EC" id="3.1.-.-" evidence="11"/>
<dbReference type="CDD" id="cd09903">
    <property type="entry name" value="H3TH_FEN1-Arc"/>
    <property type="match status" value="1"/>
</dbReference>
<dbReference type="AlphaFoldDB" id="A0A7L9FF17"/>
<dbReference type="GO" id="GO:0003677">
    <property type="term" value="F:DNA binding"/>
    <property type="evidence" value="ECO:0007669"/>
    <property type="project" value="UniProtKB-UniRule"/>
</dbReference>
<dbReference type="InterPro" id="IPR008918">
    <property type="entry name" value="HhH2"/>
</dbReference>
<reference evidence="15 16" key="1">
    <citation type="submission" date="2020-10" db="EMBL/GenBank/DDBJ databases">
        <title>Thermofilum lucidum 3507LT sp. nov. a novel member of Thermofilaceae family isolated from Chile hot spring, and proposal of description order Thermofilales.</title>
        <authorList>
            <person name="Zayulina K.S."/>
            <person name="Elcheninov A.G."/>
            <person name="Toshchakov S.V."/>
            <person name="Kublanov I.V."/>
        </authorList>
    </citation>
    <scope>NUCLEOTIDE SEQUENCE [LARGE SCALE GENOMIC DNA]</scope>
    <source>
        <strain evidence="15 16">3507LT</strain>
    </source>
</reference>
<keyword evidence="8 11" id="KW-0460">Magnesium</keyword>
<feature type="domain" description="XPG-I" evidence="13">
    <location>
        <begin position="141"/>
        <end position="222"/>
    </location>
</feature>
<dbReference type="InParanoid" id="A0A7L9FF17"/>
<feature type="domain" description="XPG N-terminal" evidence="14">
    <location>
        <begin position="1"/>
        <end position="102"/>
    </location>
</feature>
<evidence type="ECO:0000313" key="16">
    <source>
        <dbReference type="Proteomes" id="UP000594121"/>
    </source>
</evidence>
<evidence type="ECO:0000256" key="1">
    <source>
        <dbReference type="ARBA" id="ARBA00022705"/>
    </source>
</evidence>
<feature type="domain" description="5'-3' exonuclease" evidence="12">
    <location>
        <begin position="21"/>
        <end position="302"/>
    </location>
</feature>
<dbReference type="SUPFAM" id="SSF47807">
    <property type="entry name" value="5' to 3' exonuclease, C-terminal subdomain"/>
    <property type="match status" value="1"/>
</dbReference>
<feature type="binding site" evidence="11">
    <location>
        <position position="174"/>
    </location>
    <ligand>
        <name>Mg(2+)</name>
        <dbReference type="ChEBI" id="CHEBI:18420"/>
        <label>2</label>
    </ligand>
</feature>
<comment type="subunit">
    <text evidence="11">Interacts with PCNA. PCNA stimulates the nuclease activity without altering cleavage specificity.</text>
</comment>
<dbReference type="Gene3D" id="1.10.150.20">
    <property type="entry name" value="5' to 3' exonuclease, C-terminal subdomain"/>
    <property type="match status" value="1"/>
</dbReference>
<gene>
    <name evidence="11 15" type="primary">fen</name>
    <name evidence="15" type="ORF">IG193_05455</name>
</gene>
<dbReference type="InterPro" id="IPR023426">
    <property type="entry name" value="Flap_endonuc"/>
</dbReference>
<dbReference type="InterPro" id="IPR002421">
    <property type="entry name" value="5-3_exonuclease"/>
</dbReference>
<dbReference type="SMART" id="SM00279">
    <property type="entry name" value="HhH2"/>
    <property type="match status" value="1"/>
</dbReference>
<evidence type="ECO:0000256" key="3">
    <source>
        <dbReference type="ARBA" id="ARBA00022723"/>
    </source>
</evidence>
<feature type="binding site" evidence="11">
    <location>
        <position position="27"/>
    </location>
    <ligand>
        <name>Mg(2+)</name>
        <dbReference type="ChEBI" id="CHEBI:18420"/>
        <label>1</label>
    </ligand>
</feature>
<dbReference type="PANTHER" id="PTHR11081:SF9">
    <property type="entry name" value="FLAP ENDONUCLEASE 1"/>
    <property type="match status" value="1"/>
</dbReference>
<keyword evidence="1 11" id="KW-0235">DNA replication</keyword>
<evidence type="ECO:0000256" key="2">
    <source>
        <dbReference type="ARBA" id="ARBA00022722"/>
    </source>
</evidence>
<dbReference type="InterPro" id="IPR006085">
    <property type="entry name" value="XPG_DNA_repair_N"/>
</dbReference>
<evidence type="ECO:0000256" key="10">
    <source>
        <dbReference type="ARBA" id="ARBA00024702"/>
    </source>
</evidence>
<comment type="similarity">
    <text evidence="11">Belongs to the XPG/RAD2 endonuclease family. FEN1 subfamily.</text>
</comment>
<feature type="binding site" evidence="11">
    <location>
        <position position="81"/>
    </location>
    <ligand>
        <name>Mg(2+)</name>
        <dbReference type="ChEBI" id="CHEBI:18420"/>
        <label>1</label>
    </ligand>
</feature>
<dbReference type="GeneID" id="59149321"/>
<keyword evidence="9 11" id="KW-0234">DNA repair</keyword>
<protein>
    <recommendedName>
        <fullName evidence="11">Flap endonuclease 1</fullName>
        <shortName evidence="11">FEN-1</shortName>
        <ecNumber evidence="11">3.1.-.-</ecNumber>
    </recommendedName>
    <alternativeName>
        <fullName evidence="11">Flap structure-specific endonuclease 1</fullName>
    </alternativeName>
</protein>
<keyword evidence="2 11" id="KW-0540">Nuclease</keyword>
<keyword evidence="3 11" id="KW-0479">Metal-binding</keyword>
<proteinExistence type="inferred from homology"/>
<dbReference type="EMBL" id="CP062310">
    <property type="protein sequence ID" value="QOJ78221.1"/>
    <property type="molecule type" value="Genomic_DNA"/>
</dbReference>
<dbReference type="HAMAP" id="MF_00614">
    <property type="entry name" value="Fen"/>
    <property type="match status" value="1"/>
</dbReference>
<organism evidence="15 16">
    <name type="scientific">Infirmifilum lucidum</name>
    <dbReference type="NCBI Taxonomy" id="2776706"/>
    <lineage>
        <taxon>Archaea</taxon>
        <taxon>Thermoproteota</taxon>
        <taxon>Thermoprotei</taxon>
        <taxon>Thermofilales</taxon>
        <taxon>Thermofilaceae</taxon>
        <taxon>Infirmifilum</taxon>
    </lineage>
</organism>
<dbReference type="GO" id="GO:0008409">
    <property type="term" value="F:5'-3' exonuclease activity"/>
    <property type="evidence" value="ECO:0007669"/>
    <property type="project" value="UniProtKB-UniRule"/>
</dbReference>
<dbReference type="InterPro" id="IPR019973">
    <property type="entry name" value="Flap_endonuc_arc"/>
</dbReference>